<dbReference type="Gene3D" id="3.40.50.720">
    <property type="entry name" value="NAD(P)-binding Rossmann-like Domain"/>
    <property type="match status" value="1"/>
</dbReference>
<sequence length="338" mass="38133">MKVLVTGGTGYIGRVLVPDLVRNGYEVTVMDRGFLDYSDPSESFGDSVKIIRDDIRTCDPDLLRGLDAVVDLAALSNDPAGNLNTMSTWDINYIGRVRIARLAKKLGAGRYVVASSCSVYGFREGFCDEQTPVNPLTTYAEANVAVERDNLALNDSRFRSTALRFATVFGYSERFRLDLVINAMTFYGYKNGVIRMMRDGTQYRPFVHVKDVSRAIITAIGSEDDIGGKHINIGKESLNLQIRDVAEAIRRKLGGDTRIELYGDPDNRSYRVRFDLARDLLKFSTKYDLEYGISEILERCKAGLEDLPQMHTVDYYKLLISQEKSLSRFMGIRHRIVI</sequence>
<dbReference type="InterPro" id="IPR001509">
    <property type="entry name" value="Epimerase_deHydtase"/>
</dbReference>
<dbReference type="RefSeq" id="WP_188681482.1">
    <property type="nucleotide sequence ID" value="NZ_BMNY01000002.1"/>
</dbReference>
<organism evidence="2 3">
    <name type="scientific">Thermogymnomonas acidicola</name>
    <dbReference type="NCBI Taxonomy" id="399579"/>
    <lineage>
        <taxon>Archaea</taxon>
        <taxon>Methanobacteriati</taxon>
        <taxon>Thermoplasmatota</taxon>
        <taxon>Thermoplasmata</taxon>
        <taxon>Thermoplasmatales</taxon>
        <taxon>Thermogymnomonas</taxon>
    </lineage>
</organism>
<reference evidence="2" key="1">
    <citation type="journal article" date="2014" name="Int. J. Syst. Evol. Microbiol.">
        <title>Complete genome sequence of Corynebacterium casei LMG S-19264T (=DSM 44701T), isolated from a smear-ripened cheese.</title>
        <authorList>
            <consortium name="US DOE Joint Genome Institute (JGI-PGF)"/>
            <person name="Walter F."/>
            <person name="Albersmeier A."/>
            <person name="Kalinowski J."/>
            <person name="Ruckert C."/>
        </authorList>
    </citation>
    <scope>NUCLEOTIDE SEQUENCE</scope>
    <source>
        <strain evidence="2">JCM 13583</strain>
    </source>
</reference>
<dbReference type="AlphaFoldDB" id="A0AA37BS45"/>
<reference evidence="2" key="2">
    <citation type="submission" date="2022-09" db="EMBL/GenBank/DDBJ databases">
        <authorList>
            <person name="Sun Q."/>
            <person name="Ohkuma M."/>
        </authorList>
    </citation>
    <scope>NUCLEOTIDE SEQUENCE</scope>
    <source>
        <strain evidence="2">JCM 13583</strain>
    </source>
</reference>
<proteinExistence type="predicted"/>
<dbReference type="InterPro" id="IPR050177">
    <property type="entry name" value="Lipid_A_modif_metabolic_enz"/>
</dbReference>
<feature type="domain" description="NAD-dependent epimerase/dehydratase" evidence="1">
    <location>
        <begin position="3"/>
        <end position="234"/>
    </location>
</feature>
<dbReference type="Proteomes" id="UP000632195">
    <property type="component" value="Unassembled WGS sequence"/>
</dbReference>
<evidence type="ECO:0000259" key="1">
    <source>
        <dbReference type="Pfam" id="PF01370"/>
    </source>
</evidence>
<protein>
    <submittedName>
        <fullName evidence="2">NAD-dependent dehydratase</fullName>
    </submittedName>
</protein>
<gene>
    <name evidence="2" type="ORF">GCM10007108_13560</name>
</gene>
<dbReference type="SUPFAM" id="SSF51735">
    <property type="entry name" value="NAD(P)-binding Rossmann-fold domains"/>
    <property type="match status" value="1"/>
</dbReference>
<evidence type="ECO:0000313" key="3">
    <source>
        <dbReference type="Proteomes" id="UP000632195"/>
    </source>
</evidence>
<name>A0AA37BS45_9ARCH</name>
<comment type="caution">
    <text evidence="2">The sequence shown here is derived from an EMBL/GenBank/DDBJ whole genome shotgun (WGS) entry which is preliminary data.</text>
</comment>
<dbReference type="PANTHER" id="PTHR43245:SF23">
    <property type="entry name" value="NAD(P)-BINDING DOMAIN-CONTAINING PROTEIN"/>
    <property type="match status" value="1"/>
</dbReference>
<evidence type="ECO:0000313" key="2">
    <source>
        <dbReference type="EMBL" id="GGM76766.1"/>
    </source>
</evidence>
<dbReference type="Pfam" id="PF01370">
    <property type="entry name" value="Epimerase"/>
    <property type="match status" value="1"/>
</dbReference>
<dbReference type="InterPro" id="IPR036291">
    <property type="entry name" value="NAD(P)-bd_dom_sf"/>
</dbReference>
<dbReference type="EMBL" id="BMNY01000002">
    <property type="protein sequence ID" value="GGM76766.1"/>
    <property type="molecule type" value="Genomic_DNA"/>
</dbReference>
<keyword evidence="3" id="KW-1185">Reference proteome</keyword>
<accession>A0AA37BS45</accession>
<dbReference type="PANTHER" id="PTHR43245">
    <property type="entry name" value="BIFUNCTIONAL POLYMYXIN RESISTANCE PROTEIN ARNA"/>
    <property type="match status" value="1"/>
</dbReference>
<dbReference type="CDD" id="cd08946">
    <property type="entry name" value="SDR_e"/>
    <property type="match status" value="1"/>
</dbReference>